<dbReference type="PANTHER" id="PTHR34039">
    <property type="entry name" value="UPF0102 PROTEIN YRAN"/>
    <property type="match status" value="1"/>
</dbReference>
<dbReference type="PANTHER" id="PTHR34039:SF1">
    <property type="entry name" value="UPF0102 PROTEIN YRAN"/>
    <property type="match status" value="1"/>
</dbReference>
<dbReference type="NCBIfam" id="NF009150">
    <property type="entry name" value="PRK12497.1-3"/>
    <property type="match status" value="1"/>
</dbReference>
<dbReference type="RefSeq" id="WP_310299434.1">
    <property type="nucleotide sequence ID" value="NZ_BAAAPS010000007.1"/>
</dbReference>
<evidence type="ECO:0000313" key="3">
    <source>
        <dbReference type="EMBL" id="MDR7361450.1"/>
    </source>
</evidence>
<keyword evidence="3" id="KW-0378">Hydrolase</keyword>
<evidence type="ECO:0000256" key="2">
    <source>
        <dbReference type="HAMAP-Rule" id="MF_00048"/>
    </source>
</evidence>
<dbReference type="SUPFAM" id="SSF52980">
    <property type="entry name" value="Restriction endonuclease-like"/>
    <property type="match status" value="1"/>
</dbReference>
<protein>
    <recommendedName>
        <fullName evidence="2">UPF0102 protein J2S63_001003</fullName>
    </recommendedName>
</protein>
<reference evidence="3 4" key="1">
    <citation type="submission" date="2023-07" db="EMBL/GenBank/DDBJ databases">
        <title>Sequencing the genomes of 1000 actinobacteria strains.</title>
        <authorList>
            <person name="Klenk H.-P."/>
        </authorList>
    </citation>
    <scope>NUCLEOTIDE SEQUENCE [LARGE SCALE GENOMIC DNA]</scope>
    <source>
        <strain evidence="3 4">DSM 19426</strain>
    </source>
</reference>
<dbReference type="InterPro" id="IPR011335">
    <property type="entry name" value="Restrct_endonuc-II-like"/>
</dbReference>
<evidence type="ECO:0000313" key="4">
    <source>
        <dbReference type="Proteomes" id="UP001183648"/>
    </source>
</evidence>
<dbReference type="NCBIfam" id="NF009154">
    <property type="entry name" value="PRK12497.3-3"/>
    <property type="match status" value="1"/>
</dbReference>
<dbReference type="EMBL" id="JAVDYG010000001">
    <property type="protein sequence ID" value="MDR7361450.1"/>
    <property type="molecule type" value="Genomic_DNA"/>
</dbReference>
<comment type="caution">
    <text evidence="3">The sequence shown here is derived from an EMBL/GenBank/DDBJ whole genome shotgun (WGS) entry which is preliminary data.</text>
</comment>
<dbReference type="HAMAP" id="MF_00048">
    <property type="entry name" value="UPF0102"/>
    <property type="match status" value="1"/>
</dbReference>
<keyword evidence="3" id="KW-0540">Nuclease</keyword>
<comment type="similarity">
    <text evidence="1 2">Belongs to the UPF0102 family.</text>
</comment>
<dbReference type="CDD" id="cd20736">
    <property type="entry name" value="PoNe_Nuclease"/>
    <property type="match status" value="1"/>
</dbReference>
<name>A0ABU2BS31_9ACTN</name>
<dbReference type="InterPro" id="IPR011856">
    <property type="entry name" value="tRNA_endonuc-like_dom_sf"/>
</dbReference>
<gene>
    <name evidence="3" type="ORF">J2S63_001003</name>
</gene>
<dbReference type="GO" id="GO:0004519">
    <property type="term" value="F:endonuclease activity"/>
    <property type="evidence" value="ECO:0007669"/>
    <property type="project" value="UniProtKB-KW"/>
</dbReference>
<evidence type="ECO:0000256" key="1">
    <source>
        <dbReference type="ARBA" id="ARBA00006738"/>
    </source>
</evidence>
<keyword evidence="3" id="KW-0255">Endonuclease</keyword>
<dbReference type="InterPro" id="IPR003509">
    <property type="entry name" value="UPF0102_YraN-like"/>
</dbReference>
<organism evidence="3 4">
    <name type="scientific">Nocardioides marmoribigeumensis</name>
    <dbReference type="NCBI Taxonomy" id="433649"/>
    <lineage>
        <taxon>Bacteria</taxon>
        <taxon>Bacillati</taxon>
        <taxon>Actinomycetota</taxon>
        <taxon>Actinomycetes</taxon>
        <taxon>Propionibacteriales</taxon>
        <taxon>Nocardioidaceae</taxon>
        <taxon>Nocardioides</taxon>
    </lineage>
</organism>
<sequence length="121" mass="13297">MTTAAQRNAMGVYGEDLAARHLVADGMVVLDRNWRCPEGELDLVLRDGPVVVVCEVKTRRDAAFGSPLEAVTGAKLCRLRRLAARWLREHQVSATEVRIDLVGIDLSLPVAERLDHVRGVG</sequence>
<accession>A0ABU2BS31</accession>
<dbReference type="Gene3D" id="3.40.1350.10">
    <property type="match status" value="1"/>
</dbReference>
<keyword evidence="4" id="KW-1185">Reference proteome</keyword>
<proteinExistence type="inferred from homology"/>
<dbReference type="Proteomes" id="UP001183648">
    <property type="component" value="Unassembled WGS sequence"/>
</dbReference>
<dbReference type="Pfam" id="PF02021">
    <property type="entry name" value="UPF0102"/>
    <property type="match status" value="1"/>
</dbReference>